<evidence type="ECO:0000256" key="3">
    <source>
        <dbReference type="ARBA" id="ARBA00022737"/>
    </source>
</evidence>
<keyword evidence="1" id="KW-0433">Leucine-rich repeat</keyword>
<dbReference type="InterPro" id="IPR000483">
    <property type="entry name" value="Cys-rich_flank_reg_C"/>
</dbReference>
<proteinExistence type="predicted"/>
<dbReference type="InterPro" id="IPR001611">
    <property type="entry name" value="Leu-rich_rpt"/>
</dbReference>
<evidence type="ECO:0000313" key="10">
    <source>
        <dbReference type="Proteomes" id="UP000829720"/>
    </source>
</evidence>
<dbReference type="SMART" id="SM00082">
    <property type="entry name" value="LRRCT"/>
    <property type="match status" value="1"/>
</dbReference>
<keyword evidence="3" id="KW-0677">Repeat</keyword>
<feature type="domain" description="LRRCT" evidence="8">
    <location>
        <begin position="375"/>
        <end position="424"/>
    </location>
</feature>
<feature type="domain" description="LRRNT" evidence="7">
    <location>
        <begin position="26"/>
        <end position="59"/>
    </location>
</feature>
<dbReference type="InterPro" id="IPR032675">
    <property type="entry name" value="LRR_dom_sf"/>
</dbReference>
<evidence type="ECO:0000256" key="4">
    <source>
        <dbReference type="ARBA" id="ARBA00023180"/>
    </source>
</evidence>
<dbReference type="SMART" id="SM00369">
    <property type="entry name" value="LRR_TYP"/>
    <property type="match status" value="11"/>
</dbReference>
<keyword evidence="5" id="KW-1133">Transmembrane helix</keyword>
<organism evidence="9 10">
    <name type="scientific">Albula goreensis</name>
    <dbReference type="NCBI Taxonomy" id="1534307"/>
    <lineage>
        <taxon>Eukaryota</taxon>
        <taxon>Metazoa</taxon>
        <taxon>Chordata</taxon>
        <taxon>Craniata</taxon>
        <taxon>Vertebrata</taxon>
        <taxon>Euteleostomi</taxon>
        <taxon>Actinopterygii</taxon>
        <taxon>Neopterygii</taxon>
        <taxon>Teleostei</taxon>
        <taxon>Albuliformes</taxon>
        <taxon>Albulidae</taxon>
        <taxon>Albula</taxon>
    </lineage>
</organism>
<keyword evidence="10" id="KW-1185">Reference proteome</keyword>
<dbReference type="SMART" id="SM00365">
    <property type="entry name" value="LRR_SD22"/>
    <property type="match status" value="6"/>
</dbReference>
<evidence type="ECO:0000256" key="6">
    <source>
        <dbReference type="SAM" id="SignalP"/>
    </source>
</evidence>
<sequence>MRDLTALAVCLYLLCSLCAISAVQKSCPTECQCEPRNQVQCQGETITEFPSPIPANTSYLFIYNTKFSALKPSDFEGFAESLTNLNISNSGITQILDDTFNQTRGLTSLSLRGTNVSSLPPRLFWEMSGLEKLLLDRNKIESLSEDTFRGLGRLKMLHLSLNALQTIPAEVFVDLVDLEELSLYGNKIKTLPATLFSKLGKLKTLYLSRNQISKLPEGIFSELRNLSKLSLFGNGLVSLPIFVPMPLEELWLYDNKLTHLKDDMFRNLTQLRLLVLSRNQIRSVSVHAFRGLASLGEVSLKNNRLEGLLNGTFSGLPKLVNISLEHNQLRALPGSLLQDLPLLRSLDLHNNSLSNLLQELLDSLQQAEEVLLAQNPWKCDQDILPLINWLDHRSDLQNISDVICHFPESLKGTPVVKVSLLGSEPVTWGGDIHRIITALVCTFAITVFIGAICWRRRKEKTVPPQFEMMNQDLEQFVHGE</sequence>
<dbReference type="SUPFAM" id="SSF52058">
    <property type="entry name" value="L domain-like"/>
    <property type="match status" value="1"/>
</dbReference>
<name>A0A8T3CFV6_9TELE</name>
<evidence type="ECO:0000256" key="5">
    <source>
        <dbReference type="SAM" id="Phobius"/>
    </source>
</evidence>
<dbReference type="Pfam" id="PF00560">
    <property type="entry name" value="LRR_1"/>
    <property type="match status" value="1"/>
</dbReference>
<dbReference type="InterPro" id="IPR000372">
    <property type="entry name" value="LRRNT"/>
</dbReference>
<evidence type="ECO:0000256" key="2">
    <source>
        <dbReference type="ARBA" id="ARBA00022729"/>
    </source>
</evidence>
<dbReference type="InterPro" id="IPR003591">
    <property type="entry name" value="Leu-rich_rpt_typical-subtyp"/>
</dbReference>
<dbReference type="PROSITE" id="PS51450">
    <property type="entry name" value="LRR"/>
    <property type="match status" value="2"/>
</dbReference>
<dbReference type="OrthoDB" id="2015831at2759"/>
<feature type="signal peptide" evidence="6">
    <location>
        <begin position="1"/>
        <end position="22"/>
    </location>
</feature>
<protein>
    <submittedName>
        <fullName evidence="9">Uncharacterized protein</fullName>
    </submittedName>
</protein>
<reference evidence="9" key="1">
    <citation type="submission" date="2021-01" db="EMBL/GenBank/DDBJ databases">
        <authorList>
            <person name="Zahm M."/>
            <person name="Roques C."/>
            <person name="Cabau C."/>
            <person name="Klopp C."/>
            <person name="Donnadieu C."/>
            <person name="Jouanno E."/>
            <person name="Lampietro C."/>
            <person name="Louis A."/>
            <person name="Herpin A."/>
            <person name="Echchiki A."/>
            <person name="Berthelot C."/>
            <person name="Parey E."/>
            <person name="Roest-Crollius H."/>
            <person name="Braasch I."/>
            <person name="Postlethwait J."/>
            <person name="Bobe J."/>
            <person name="Montfort J."/>
            <person name="Bouchez O."/>
            <person name="Begum T."/>
            <person name="Mejri S."/>
            <person name="Adams A."/>
            <person name="Chen W.-J."/>
            <person name="Guiguen Y."/>
        </authorList>
    </citation>
    <scope>NUCLEOTIDE SEQUENCE</scope>
    <source>
        <tissue evidence="9">Blood</tissue>
    </source>
</reference>
<dbReference type="SMART" id="SM00013">
    <property type="entry name" value="LRRNT"/>
    <property type="match status" value="1"/>
</dbReference>
<feature type="transmembrane region" description="Helical" evidence="5">
    <location>
        <begin position="435"/>
        <end position="454"/>
    </location>
</feature>
<dbReference type="PANTHER" id="PTHR24366">
    <property type="entry name" value="IG(IMMUNOGLOBULIN) AND LRR(LEUCINE RICH REPEAT) DOMAINS"/>
    <property type="match status" value="1"/>
</dbReference>
<keyword evidence="5" id="KW-0472">Membrane</keyword>
<dbReference type="EMBL" id="JAERUA010000024">
    <property type="protein sequence ID" value="KAI1882817.1"/>
    <property type="molecule type" value="Genomic_DNA"/>
</dbReference>
<gene>
    <name evidence="9" type="ORF">AGOR_G00238820</name>
</gene>
<keyword evidence="5" id="KW-0812">Transmembrane</keyword>
<feature type="chain" id="PRO_5035726250" evidence="6">
    <location>
        <begin position="23"/>
        <end position="480"/>
    </location>
</feature>
<comment type="caution">
    <text evidence="9">The sequence shown here is derived from an EMBL/GenBank/DDBJ whole genome shotgun (WGS) entry which is preliminary data.</text>
</comment>
<evidence type="ECO:0000256" key="1">
    <source>
        <dbReference type="ARBA" id="ARBA00022614"/>
    </source>
</evidence>
<evidence type="ECO:0000259" key="8">
    <source>
        <dbReference type="SMART" id="SM00082"/>
    </source>
</evidence>
<dbReference type="Proteomes" id="UP000829720">
    <property type="component" value="Unassembled WGS sequence"/>
</dbReference>
<dbReference type="AlphaFoldDB" id="A0A8T3CFV6"/>
<dbReference type="FunFam" id="3.80.10.10:FF:000770">
    <property type="entry name" value="Uncharacterized protein"/>
    <property type="match status" value="1"/>
</dbReference>
<keyword evidence="4" id="KW-0325">Glycoprotein</keyword>
<dbReference type="Gene3D" id="3.80.10.10">
    <property type="entry name" value="Ribonuclease Inhibitor"/>
    <property type="match status" value="3"/>
</dbReference>
<accession>A0A8T3CFV6</accession>
<evidence type="ECO:0000313" key="9">
    <source>
        <dbReference type="EMBL" id="KAI1882817.1"/>
    </source>
</evidence>
<keyword evidence="2 6" id="KW-0732">Signal</keyword>
<dbReference type="Pfam" id="PF13855">
    <property type="entry name" value="LRR_8"/>
    <property type="match status" value="2"/>
</dbReference>
<evidence type="ECO:0000259" key="7">
    <source>
        <dbReference type="SMART" id="SM00013"/>
    </source>
</evidence>